<organism evidence="2 3">
    <name type="scientific">Streptomyces spinosisporus</name>
    <dbReference type="NCBI Taxonomy" id="2927582"/>
    <lineage>
        <taxon>Bacteria</taxon>
        <taxon>Bacillati</taxon>
        <taxon>Actinomycetota</taxon>
        <taxon>Actinomycetes</taxon>
        <taxon>Kitasatosporales</taxon>
        <taxon>Streptomycetaceae</taxon>
        <taxon>Streptomyces</taxon>
    </lineage>
</organism>
<proteinExistence type="predicted"/>
<dbReference type="Proteomes" id="UP001165270">
    <property type="component" value="Unassembled WGS sequence"/>
</dbReference>
<name>A0ABS9XPT0_9ACTN</name>
<evidence type="ECO:0000313" key="3">
    <source>
        <dbReference type="Proteomes" id="UP001165270"/>
    </source>
</evidence>
<keyword evidence="3" id="KW-1185">Reference proteome</keyword>
<evidence type="ECO:0000313" key="2">
    <source>
        <dbReference type="EMBL" id="MCI3244070.1"/>
    </source>
</evidence>
<dbReference type="NCBIfam" id="NF046119">
    <property type="entry name" value="memb_SCO4225"/>
    <property type="match status" value="1"/>
</dbReference>
<evidence type="ECO:0008006" key="4">
    <source>
        <dbReference type="Google" id="ProtNLM"/>
    </source>
</evidence>
<reference evidence="2" key="1">
    <citation type="submission" date="2022-03" db="EMBL/GenBank/DDBJ databases">
        <title>Streptomyces 7R015 and 7R016 isolated from Barleria lupulina in Thailand.</title>
        <authorList>
            <person name="Kanchanasin P."/>
            <person name="Phongsopitanun W."/>
            <person name="Tanasupawat S."/>
        </authorList>
    </citation>
    <scope>NUCLEOTIDE SEQUENCE</scope>
    <source>
        <strain evidence="2">7R016</strain>
    </source>
</reference>
<dbReference type="Pfam" id="PF25637">
    <property type="entry name" value="DUF7942"/>
    <property type="match status" value="1"/>
</dbReference>
<dbReference type="EMBL" id="JALDAX010000014">
    <property type="protein sequence ID" value="MCI3244070.1"/>
    <property type="molecule type" value="Genomic_DNA"/>
</dbReference>
<accession>A0ABS9XPT0</accession>
<dbReference type="InterPro" id="IPR057702">
    <property type="entry name" value="DUF7942"/>
</dbReference>
<keyword evidence="1" id="KW-0812">Transmembrane</keyword>
<feature type="transmembrane region" description="Helical" evidence="1">
    <location>
        <begin position="48"/>
        <end position="66"/>
    </location>
</feature>
<sequence>MSSSSRSLSRALRQHLLHPVALAYLALVTAVGIWVGVDTFIVRTEASFAGVWLFMVTAPTSLLFVALPGELFWTGIIVGALFQACVLSAAYRWVFVRPTRGGRLGSV</sequence>
<dbReference type="RefSeq" id="WP_242712086.1">
    <property type="nucleotide sequence ID" value="NZ_JALDAX010000014.1"/>
</dbReference>
<feature type="transmembrane region" description="Helical" evidence="1">
    <location>
        <begin position="72"/>
        <end position="94"/>
    </location>
</feature>
<evidence type="ECO:0000256" key="1">
    <source>
        <dbReference type="SAM" id="Phobius"/>
    </source>
</evidence>
<keyword evidence="1" id="KW-1133">Transmembrane helix</keyword>
<feature type="transmembrane region" description="Helical" evidence="1">
    <location>
        <begin position="20"/>
        <end position="41"/>
    </location>
</feature>
<gene>
    <name evidence="2" type="ORF">MQN93_30535</name>
</gene>
<protein>
    <recommendedName>
        <fullName evidence="4">Integral membrane protein</fullName>
    </recommendedName>
</protein>
<comment type="caution">
    <text evidence="2">The sequence shown here is derived from an EMBL/GenBank/DDBJ whole genome shotgun (WGS) entry which is preliminary data.</text>
</comment>
<keyword evidence="1" id="KW-0472">Membrane</keyword>